<feature type="domain" description="FHA" evidence="1">
    <location>
        <begin position="19"/>
        <end position="67"/>
    </location>
</feature>
<keyword evidence="3" id="KW-1185">Reference proteome</keyword>
<sequence length="305" mass="35925">MAIIQHILTKKKVYLHHQHTFGRSSDNTTKVNLPDVSYKHADIYWHNHHWYLKDHSRNGTLVNKQRVHNRAIKLDKHSNIKFGKELAAEWHIVDLEAPQSYLKSFDSSEYIVLNQRSYALPNETAPEVFFLLADGRWTCKAGGSIFQPNDLYTFELNNQRWVFLSNQPAYETIDYGHIRQQAWVILKPSLNQERVHAKILIKEIEIDLGERAYNQLLLMLARQKLTDIATGIAPEEQGWIWVEQLIEQLSKEELRDVDQYNLNIRIYRLKQQLLKLPPYGSQFINLIERRKGEIRLNHGQVKIVE</sequence>
<comment type="caution">
    <text evidence="2">The sequence shown here is derived from an EMBL/GenBank/DDBJ whole genome shotgun (WGS) entry which is preliminary data.</text>
</comment>
<reference evidence="2 3" key="1">
    <citation type="submission" date="2007-01" db="EMBL/GenBank/DDBJ databases">
        <authorList>
            <person name="Haygood M."/>
            <person name="Podell S."/>
            <person name="Anderson C."/>
            <person name="Hopkinson B."/>
            <person name="Roe K."/>
            <person name="Barbeau K."/>
            <person name="Gaasterland T."/>
            <person name="Ferriera S."/>
            <person name="Johnson J."/>
            <person name="Kravitz S."/>
            <person name="Beeson K."/>
            <person name="Sutton G."/>
            <person name="Rogers Y.-H."/>
            <person name="Friedman R."/>
            <person name="Frazier M."/>
            <person name="Venter J.C."/>
        </authorList>
    </citation>
    <scope>NUCLEOTIDE SEQUENCE [LARGE SCALE GENOMIC DNA]</scope>
    <source>
        <strain evidence="2 3">ATCC 23134</strain>
    </source>
</reference>
<dbReference type="InterPro" id="IPR000253">
    <property type="entry name" value="FHA_dom"/>
</dbReference>
<dbReference type="SUPFAM" id="SSF49879">
    <property type="entry name" value="SMAD/FHA domain"/>
    <property type="match status" value="1"/>
</dbReference>
<dbReference type="Pfam" id="PF00498">
    <property type="entry name" value="FHA"/>
    <property type="match status" value="1"/>
</dbReference>
<dbReference type="eggNOG" id="COG1716">
    <property type="taxonomic scope" value="Bacteria"/>
</dbReference>
<accession>A1ZRC1</accession>
<evidence type="ECO:0000313" key="3">
    <source>
        <dbReference type="Proteomes" id="UP000004095"/>
    </source>
</evidence>
<dbReference type="CDD" id="cd00060">
    <property type="entry name" value="FHA"/>
    <property type="match status" value="1"/>
</dbReference>
<dbReference type="PROSITE" id="PS50006">
    <property type="entry name" value="FHA_DOMAIN"/>
    <property type="match status" value="1"/>
</dbReference>
<dbReference type="SMART" id="SM00240">
    <property type="entry name" value="FHA"/>
    <property type="match status" value="1"/>
</dbReference>
<proteinExistence type="predicted"/>
<dbReference type="AlphaFoldDB" id="A1ZRC1"/>
<protein>
    <submittedName>
        <fullName evidence="2">FHA domain protein, putative</fullName>
    </submittedName>
</protein>
<dbReference type="Proteomes" id="UP000004095">
    <property type="component" value="Unassembled WGS sequence"/>
</dbReference>
<dbReference type="InterPro" id="IPR008984">
    <property type="entry name" value="SMAD_FHA_dom_sf"/>
</dbReference>
<evidence type="ECO:0000259" key="1">
    <source>
        <dbReference type="PROSITE" id="PS50006"/>
    </source>
</evidence>
<organism evidence="2 3">
    <name type="scientific">Microscilla marina ATCC 23134</name>
    <dbReference type="NCBI Taxonomy" id="313606"/>
    <lineage>
        <taxon>Bacteria</taxon>
        <taxon>Pseudomonadati</taxon>
        <taxon>Bacteroidota</taxon>
        <taxon>Cytophagia</taxon>
        <taxon>Cytophagales</taxon>
        <taxon>Microscillaceae</taxon>
        <taxon>Microscilla</taxon>
    </lineage>
</organism>
<name>A1ZRC1_MICM2</name>
<dbReference type="RefSeq" id="WP_004156347.1">
    <property type="nucleotide sequence ID" value="NZ_AAWS01000027.1"/>
</dbReference>
<dbReference type="Gene3D" id="2.60.200.20">
    <property type="match status" value="1"/>
</dbReference>
<gene>
    <name evidence="2" type="ORF">M23134_04699</name>
</gene>
<dbReference type="EMBL" id="AAWS01000027">
    <property type="protein sequence ID" value="EAY27011.1"/>
    <property type="molecule type" value="Genomic_DNA"/>
</dbReference>
<dbReference type="OrthoDB" id="273564at2"/>
<evidence type="ECO:0000313" key="2">
    <source>
        <dbReference type="EMBL" id="EAY27011.1"/>
    </source>
</evidence>